<dbReference type="EC" id="2.4.-.-" evidence="2"/>
<dbReference type="PANTHER" id="PTHR22916">
    <property type="entry name" value="GLYCOSYLTRANSFERASE"/>
    <property type="match status" value="1"/>
</dbReference>
<name>A0ABT8DKD4_9FLAO</name>
<proteinExistence type="predicted"/>
<keyword evidence="2" id="KW-0808">Transferase</keyword>
<evidence type="ECO:0000259" key="1">
    <source>
        <dbReference type="Pfam" id="PF00535"/>
    </source>
</evidence>
<feature type="domain" description="Glycosyltransferase 2-like" evidence="1">
    <location>
        <begin position="3"/>
        <end position="140"/>
    </location>
</feature>
<comment type="caution">
    <text evidence="2">The sequence shown here is derived from an EMBL/GenBank/DDBJ whole genome shotgun (WGS) entry which is preliminary data.</text>
</comment>
<dbReference type="Gene3D" id="3.90.550.10">
    <property type="entry name" value="Spore Coat Polysaccharide Biosynthesis Protein SpsA, Chain A"/>
    <property type="match status" value="1"/>
</dbReference>
<dbReference type="InterPro" id="IPR001173">
    <property type="entry name" value="Glyco_trans_2-like"/>
</dbReference>
<reference evidence="2 3" key="1">
    <citation type="submission" date="2023-06" db="EMBL/GenBank/DDBJ databases">
        <authorList>
            <person name="Ye Y.-Q."/>
            <person name="Du Z.-J."/>
        </authorList>
    </citation>
    <scope>NUCLEOTIDE SEQUENCE [LARGE SCALE GENOMIC DNA]</scope>
    <source>
        <strain evidence="2 3">SDUM287046</strain>
    </source>
</reference>
<dbReference type="Pfam" id="PF00535">
    <property type="entry name" value="Glycos_transf_2"/>
    <property type="match status" value="1"/>
</dbReference>
<dbReference type="Proteomes" id="UP001244787">
    <property type="component" value="Unassembled WGS sequence"/>
</dbReference>
<organism evidence="2 3">
    <name type="scientific">Aequorivita aurantiaca</name>
    <dbReference type="NCBI Taxonomy" id="3053356"/>
    <lineage>
        <taxon>Bacteria</taxon>
        <taxon>Pseudomonadati</taxon>
        <taxon>Bacteroidota</taxon>
        <taxon>Flavobacteriia</taxon>
        <taxon>Flavobacteriales</taxon>
        <taxon>Flavobacteriaceae</taxon>
        <taxon>Aequorivita</taxon>
    </lineage>
</organism>
<dbReference type="RefSeq" id="WP_290255385.1">
    <property type="nucleotide sequence ID" value="NZ_JAUGQQ010000012.1"/>
</dbReference>
<dbReference type="EMBL" id="JAUGQQ010000012">
    <property type="protein sequence ID" value="MDN3725294.1"/>
    <property type="molecule type" value="Genomic_DNA"/>
</dbReference>
<dbReference type="PANTHER" id="PTHR22916:SF3">
    <property type="entry name" value="UDP-GLCNAC:BETAGAL BETA-1,3-N-ACETYLGLUCOSAMINYLTRANSFERASE-LIKE PROTEIN 1"/>
    <property type="match status" value="1"/>
</dbReference>
<sequence length="257" mass="30351">MISVLITHYNRIEEVKSCLYAFKKLNIQNIEYVVSDDGSSIEYQNALKQLEIDKLVFSPSNKGLTFNINQGIKNCSGKYILYCQEDFIPKNELKDRLSEILKILDSGKADMVRLKANYKFPKLFRLSEHINLIPKFSWNNFYFNAYQYSDHPFIVNKSFFEIFGNYLENTSGAYGENEYAIRIMKSKAKIAIVDPYLFKDNNNAESVIEKTEFRKKRTVLKKFKLHKLLRAFRLHLEYLFYNPNKRGLLTIKNKRKN</sequence>
<evidence type="ECO:0000313" key="3">
    <source>
        <dbReference type="Proteomes" id="UP001244787"/>
    </source>
</evidence>
<dbReference type="CDD" id="cd00761">
    <property type="entry name" value="Glyco_tranf_GTA_type"/>
    <property type="match status" value="1"/>
</dbReference>
<dbReference type="GO" id="GO:0016757">
    <property type="term" value="F:glycosyltransferase activity"/>
    <property type="evidence" value="ECO:0007669"/>
    <property type="project" value="UniProtKB-KW"/>
</dbReference>
<accession>A0ABT8DKD4</accession>
<keyword evidence="2" id="KW-0328">Glycosyltransferase</keyword>
<evidence type="ECO:0000313" key="2">
    <source>
        <dbReference type="EMBL" id="MDN3725294.1"/>
    </source>
</evidence>
<gene>
    <name evidence="2" type="ORF">QRD02_12975</name>
</gene>
<dbReference type="SUPFAM" id="SSF53448">
    <property type="entry name" value="Nucleotide-diphospho-sugar transferases"/>
    <property type="match status" value="1"/>
</dbReference>
<keyword evidence="3" id="KW-1185">Reference proteome</keyword>
<dbReference type="InterPro" id="IPR029044">
    <property type="entry name" value="Nucleotide-diphossugar_trans"/>
</dbReference>
<protein>
    <submittedName>
        <fullName evidence="2">Glycosyltransferase family 2 protein</fullName>
        <ecNumber evidence="2">2.4.-.-</ecNumber>
    </submittedName>
</protein>